<evidence type="ECO:0000256" key="4">
    <source>
        <dbReference type="ARBA" id="ARBA00012564"/>
    </source>
</evidence>
<dbReference type="GO" id="GO:0008270">
    <property type="term" value="F:zinc ion binding"/>
    <property type="evidence" value="ECO:0007669"/>
    <property type="project" value="InterPro"/>
</dbReference>
<evidence type="ECO:0000256" key="3">
    <source>
        <dbReference type="ARBA" id="ARBA00010136"/>
    </source>
</evidence>
<evidence type="ECO:0000256" key="5">
    <source>
        <dbReference type="ARBA" id="ARBA00015611"/>
    </source>
</evidence>
<keyword evidence="8" id="KW-0378">Hydrolase</keyword>
<dbReference type="Pfam" id="PF01433">
    <property type="entry name" value="Peptidase_M1"/>
    <property type="match status" value="1"/>
</dbReference>
<evidence type="ECO:0000256" key="9">
    <source>
        <dbReference type="ARBA" id="ARBA00022833"/>
    </source>
</evidence>
<dbReference type="OrthoDB" id="100605at2"/>
<evidence type="ECO:0000256" key="11">
    <source>
        <dbReference type="ARBA" id="ARBA00029811"/>
    </source>
</evidence>
<dbReference type="PRINTS" id="PR00756">
    <property type="entry name" value="ALADIPTASE"/>
</dbReference>
<dbReference type="InterPro" id="IPR027268">
    <property type="entry name" value="Peptidase_M4/M1_CTD_sf"/>
</dbReference>
<dbReference type="GO" id="GO:0008237">
    <property type="term" value="F:metallopeptidase activity"/>
    <property type="evidence" value="ECO:0007669"/>
    <property type="project" value="UniProtKB-KW"/>
</dbReference>
<name>A0A2T0TCR4_9PSEU</name>
<keyword evidence="7" id="KW-0479">Metal-binding</keyword>
<dbReference type="Gene3D" id="1.10.390.10">
    <property type="entry name" value="Neutral Protease Domain 2"/>
    <property type="match status" value="1"/>
</dbReference>
<dbReference type="EMBL" id="PVTF01000003">
    <property type="protein sequence ID" value="PRY43449.1"/>
    <property type="molecule type" value="Genomic_DNA"/>
</dbReference>
<feature type="domain" description="Peptidase M1 membrane alanine aminopeptidase" evidence="14">
    <location>
        <begin position="312"/>
        <end position="455"/>
    </location>
</feature>
<keyword evidence="10" id="KW-0482">Metalloprotease</keyword>
<dbReference type="GO" id="GO:0016285">
    <property type="term" value="F:alanyl aminopeptidase activity"/>
    <property type="evidence" value="ECO:0007669"/>
    <property type="project" value="UniProtKB-EC"/>
</dbReference>
<evidence type="ECO:0000256" key="10">
    <source>
        <dbReference type="ARBA" id="ARBA00023049"/>
    </source>
</evidence>
<keyword evidence="9" id="KW-0862">Zinc</keyword>
<evidence type="ECO:0000259" key="15">
    <source>
        <dbReference type="Pfam" id="PF17900"/>
    </source>
</evidence>
<dbReference type="GO" id="GO:0006508">
    <property type="term" value="P:proteolysis"/>
    <property type="evidence" value="ECO:0007669"/>
    <property type="project" value="UniProtKB-KW"/>
</dbReference>
<evidence type="ECO:0000259" key="14">
    <source>
        <dbReference type="Pfam" id="PF01433"/>
    </source>
</evidence>
<protein>
    <recommendedName>
        <fullName evidence="5">Aminopeptidase N</fullName>
        <ecNumber evidence="4">3.4.11.2</ecNumber>
    </recommendedName>
    <alternativeName>
        <fullName evidence="11">Alanine aminopeptidase</fullName>
    </alternativeName>
    <alternativeName>
        <fullName evidence="12">Lysyl aminopeptidase</fullName>
    </alternativeName>
</protein>
<comment type="similarity">
    <text evidence="3">Belongs to the peptidase M1 family.</text>
</comment>
<evidence type="ECO:0000256" key="12">
    <source>
        <dbReference type="ARBA" id="ARBA00031533"/>
    </source>
</evidence>
<accession>A0A2T0TCR4</accession>
<evidence type="ECO:0000256" key="13">
    <source>
        <dbReference type="SAM" id="SignalP"/>
    </source>
</evidence>
<reference evidence="16 17" key="1">
    <citation type="submission" date="2018-03" db="EMBL/GenBank/DDBJ databases">
        <title>Genomic Encyclopedia of Archaeal and Bacterial Type Strains, Phase II (KMG-II): from individual species to whole genera.</title>
        <authorList>
            <person name="Goeker M."/>
        </authorList>
    </citation>
    <scope>NUCLEOTIDE SEQUENCE [LARGE SCALE GENOMIC DNA]</scope>
    <source>
        <strain evidence="16 17">DSM 44720</strain>
    </source>
</reference>
<evidence type="ECO:0000256" key="7">
    <source>
        <dbReference type="ARBA" id="ARBA00022723"/>
    </source>
</evidence>
<dbReference type="Pfam" id="PF17900">
    <property type="entry name" value="Peptidase_M1_N"/>
    <property type="match status" value="1"/>
</dbReference>
<dbReference type="InterPro" id="IPR042097">
    <property type="entry name" value="Aminopeptidase_N-like_N_sf"/>
</dbReference>
<dbReference type="PANTHER" id="PTHR11533:SF297">
    <property type="entry name" value="AMINOPEPTIDASE N"/>
    <property type="match status" value="1"/>
</dbReference>
<keyword evidence="6" id="KW-0645">Protease</keyword>
<dbReference type="InterPro" id="IPR045357">
    <property type="entry name" value="Aminopeptidase_N-like_N"/>
</dbReference>
<dbReference type="InterPro" id="IPR050344">
    <property type="entry name" value="Peptidase_M1_aminopeptidases"/>
</dbReference>
<sequence length="503" mass="54417">MSMRRKITVGAATACTLALLAGPAGAAAAPGAPGIGDPYYPNSGNGGYDALHYDIRLNYQPSNDNLSGTTTILAKATQDLSRFNLDFLLNVQSVRVNNKVASFTQQGGELVVDPKATLAKGSDLTVVVTYSDSPSTKSVDGYTAWKKTPTGALAIDEPDIAPWWYPSNNHPTDKATFDVSVAVPDGVEVISNGRLTGTTKQINGWTRWNWRSTKPQNTYSTFVSIGQFEIRQSTSPSGLPVVNAYAEGLGEFEGAAKASVERTPEILEFESGFFGPYPFEAQGGVVTGGIGFALENQTRPNYDTAFWRRGGNTYVVAHELAHQWFGDSVSVHGWKDIWLNEGFASYAEWLWSEHVGEGTAQENSDYVYSLYPADDPFWDVLPGDPGAANQFDGAVYDRGALTLHALRSAVGDEAFFTTLQTWVAQHQYSDASIDQFIALAEQVSGQQLDDLFTTWLFTKGKPAQAPGTFSVSADSASAKTAVAEPKSRQKIAETHELLAKSER</sequence>
<evidence type="ECO:0000256" key="8">
    <source>
        <dbReference type="ARBA" id="ARBA00022801"/>
    </source>
</evidence>
<evidence type="ECO:0000256" key="6">
    <source>
        <dbReference type="ARBA" id="ARBA00022670"/>
    </source>
</evidence>
<dbReference type="Gene3D" id="2.60.40.1730">
    <property type="entry name" value="tricorn interacting facor f3 domain"/>
    <property type="match status" value="1"/>
</dbReference>
<dbReference type="RefSeq" id="WP_106187027.1">
    <property type="nucleotide sequence ID" value="NZ_PVTF01000003.1"/>
</dbReference>
<feature type="signal peptide" evidence="13">
    <location>
        <begin position="1"/>
        <end position="26"/>
    </location>
</feature>
<keyword evidence="17" id="KW-1185">Reference proteome</keyword>
<keyword evidence="13" id="KW-0732">Signal</keyword>
<dbReference type="CDD" id="cd09603">
    <property type="entry name" value="M1_APN_like"/>
    <property type="match status" value="1"/>
</dbReference>
<feature type="domain" description="Aminopeptidase N-like N-terminal" evidence="15">
    <location>
        <begin position="51"/>
        <end position="219"/>
    </location>
</feature>
<gene>
    <name evidence="16" type="ORF">CLV43_103192</name>
</gene>
<dbReference type="InterPro" id="IPR001930">
    <property type="entry name" value="Peptidase_M1"/>
</dbReference>
<proteinExistence type="inferred from homology"/>
<dbReference type="Proteomes" id="UP000239494">
    <property type="component" value="Unassembled WGS sequence"/>
</dbReference>
<organism evidence="16 17">
    <name type="scientific">Umezawaea tangerina</name>
    <dbReference type="NCBI Taxonomy" id="84725"/>
    <lineage>
        <taxon>Bacteria</taxon>
        <taxon>Bacillati</taxon>
        <taxon>Actinomycetota</taxon>
        <taxon>Actinomycetes</taxon>
        <taxon>Pseudonocardiales</taxon>
        <taxon>Pseudonocardiaceae</taxon>
        <taxon>Umezawaea</taxon>
    </lineage>
</organism>
<evidence type="ECO:0000256" key="1">
    <source>
        <dbReference type="ARBA" id="ARBA00000098"/>
    </source>
</evidence>
<dbReference type="SUPFAM" id="SSF63737">
    <property type="entry name" value="Leukotriene A4 hydrolase N-terminal domain"/>
    <property type="match status" value="1"/>
</dbReference>
<feature type="chain" id="PRO_5015605713" description="Aminopeptidase N" evidence="13">
    <location>
        <begin position="27"/>
        <end position="503"/>
    </location>
</feature>
<dbReference type="AlphaFoldDB" id="A0A2T0TCR4"/>
<dbReference type="InterPro" id="IPR014782">
    <property type="entry name" value="Peptidase_M1_dom"/>
</dbReference>
<dbReference type="PANTHER" id="PTHR11533">
    <property type="entry name" value="PROTEASE M1 ZINC METALLOPROTEASE"/>
    <property type="match status" value="1"/>
</dbReference>
<evidence type="ECO:0000313" key="17">
    <source>
        <dbReference type="Proteomes" id="UP000239494"/>
    </source>
</evidence>
<comment type="cofactor">
    <cofactor evidence="2">
        <name>Zn(2+)</name>
        <dbReference type="ChEBI" id="CHEBI:29105"/>
    </cofactor>
</comment>
<evidence type="ECO:0000313" key="16">
    <source>
        <dbReference type="EMBL" id="PRY43449.1"/>
    </source>
</evidence>
<comment type="catalytic activity">
    <reaction evidence="1">
        <text>Release of an N-terminal amino acid, Xaa-|-Yaa- from a peptide, amide or arylamide. Xaa is preferably Ala, but may be most amino acids including Pro (slow action). When a terminal hydrophobic residue is followed by a prolyl residue, the two may be released as an intact Xaa-Pro dipeptide.</text>
        <dbReference type="EC" id="3.4.11.2"/>
    </reaction>
</comment>
<dbReference type="SUPFAM" id="SSF55486">
    <property type="entry name" value="Metalloproteases ('zincins'), catalytic domain"/>
    <property type="match status" value="1"/>
</dbReference>
<comment type="caution">
    <text evidence="16">The sequence shown here is derived from an EMBL/GenBank/DDBJ whole genome shotgun (WGS) entry which is preliminary data.</text>
</comment>
<evidence type="ECO:0000256" key="2">
    <source>
        <dbReference type="ARBA" id="ARBA00001947"/>
    </source>
</evidence>
<dbReference type="EC" id="3.4.11.2" evidence="4"/>